<feature type="transmembrane region" description="Helical" evidence="1">
    <location>
        <begin position="117"/>
        <end position="135"/>
    </location>
</feature>
<feature type="transmembrane region" description="Helical" evidence="1">
    <location>
        <begin position="83"/>
        <end position="105"/>
    </location>
</feature>
<keyword evidence="1" id="KW-1133">Transmembrane helix</keyword>
<dbReference type="Proteomes" id="UP001054889">
    <property type="component" value="Unassembled WGS sequence"/>
</dbReference>
<dbReference type="AlphaFoldDB" id="A0AAV5ENW4"/>
<dbReference type="Pfam" id="PF13968">
    <property type="entry name" value="DUF4220"/>
    <property type="match status" value="1"/>
</dbReference>
<dbReference type="PANTHER" id="PTHR31325">
    <property type="entry name" value="OS01G0798800 PROTEIN-RELATED"/>
    <property type="match status" value="1"/>
</dbReference>
<keyword evidence="4" id="KW-1185">Reference proteome</keyword>
<dbReference type="InterPro" id="IPR025315">
    <property type="entry name" value="DUF4220"/>
</dbReference>
<evidence type="ECO:0000259" key="2">
    <source>
        <dbReference type="Pfam" id="PF13968"/>
    </source>
</evidence>
<evidence type="ECO:0000313" key="4">
    <source>
        <dbReference type="Proteomes" id="UP001054889"/>
    </source>
</evidence>
<evidence type="ECO:0000313" key="3">
    <source>
        <dbReference type="EMBL" id="GJN24512.1"/>
    </source>
</evidence>
<feature type="transmembrane region" description="Helical" evidence="1">
    <location>
        <begin position="16"/>
        <end position="38"/>
    </location>
</feature>
<sequence>MAGAAHQAAVHAWREYGIQVLVLLSFTLQVILLIFAEFRRRVDSGVLRFFVWSAYQLAESIAIYVLGHMSVTGGIRSPEHDLVAFWAPFLLMHLGGQDNITAYAMEDNKLWLRHLQTLAVQVAAAAYVLYASSIFSRSHHSLLLQLATILMFLVGIVKSGERVWALRCASSSTASDNTYYRNFARRSGDRICYIQPKTSRASRWKAEDIIFLGHEMLDIPKELLKGWPVPYRFRFIKLVDDRGQKLRILHLDGEEAYKVAEVQVSLMHDVFYTKAESQCGVIRLVSSLATAIALLLLLLLLLGVDHRHNNSNDGCYKRVDVAITCVLSVGAGVLEVVSLLRCFLSSFNWHRYERGVVQQERGLLVRVLVSLRRLFGAADRRIMHNWSRSMGQHNFLQVSFRNKVSRSSKIARWLGVENMWNTLACSWSIPVSPFVKQMILKQVLESCSDDIDETSPDHILNSRGRAVLKRKSQQLYDRLQWSVDPDELSLEETILVWHMATDIYLRWYKVLVVASRRRSELDDLAKAVEALSNYMFFILTARPYMLPPSSSSHYAYVKMCNHLTYLEKYTSVEDMAYLLLHYGNLIKNNREIPHKKWDTALRRGSVLAAKLIDELCGQDLLPSADMLELIGKVWVEMLCYVGSRCSGYSHAKQLSNGGELITVVAFVIEFLKSGLLKASGSTPIAKAV</sequence>
<comment type="caution">
    <text evidence="3">The sequence shown here is derived from an EMBL/GenBank/DDBJ whole genome shotgun (WGS) entry which is preliminary data.</text>
</comment>
<accession>A0AAV5ENW4</accession>
<dbReference type="Pfam" id="PF04578">
    <property type="entry name" value="DUF594"/>
    <property type="match status" value="1"/>
</dbReference>
<organism evidence="3 4">
    <name type="scientific">Eleusine coracana subsp. coracana</name>
    <dbReference type="NCBI Taxonomy" id="191504"/>
    <lineage>
        <taxon>Eukaryota</taxon>
        <taxon>Viridiplantae</taxon>
        <taxon>Streptophyta</taxon>
        <taxon>Embryophyta</taxon>
        <taxon>Tracheophyta</taxon>
        <taxon>Spermatophyta</taxon>
        <taxon>Magnoliopsida</taxon>
        <taxon>Liliopsida</taxon>
        <taxon>Poales</taxon>
        <taxon>Poaceae</taxon>
        <taxon>PACMAD clade</taxon>
        <taxon>Chloridoideae</taxon>
        <taxon>Cynodonteae</taxon>
        <taxon>Eleusininae</taxon>
        <taxon>Eleusine</taxon>
    </lineage>
</organism>
<feature type="transmembrane region" description="Helical" evidence="1">
    <location>
        <begin position="50"/>
        <end position="71"/>
    </location>
</feature>
<feature type="transmembrane region" description="Helical" evidence="1">
    <location>
        <begin position="321"/>
        <end position="344"/>
    </location>
</feature>
<protein>
    <recommendedName>
        <fullName evidence="2">DUF4220 domain-containing protein</fullName>
    </recommendedName>
</protein>
<evidence type="ECO:0000256" key="1">
    <source>
        <dbReference type="SAM" id="Phobius"/>
    </source>
</evidence>
<feature type="transmembrane region" description="Helical" evidence="1">
    <location>
        <begin position="281"/>
        <end position="301"/>
    </location>
</feature>
<reference evidence="3" key="1">
    <citation type="journal article" date="2018" name="DNA Res.">
        <title>Multiple hybrid de novo genome assembly of finger millet, an orphan allotetraploid crop.</title>
        <authorList>
            <person name="Hatakeyama M."/>
            <person name="Aluri S."/>
            <person name="Balachadran M.T."/>
            <person name="Sivarajan S.R."/>
            <person name="Patrignani A."/>
            <person name="Gruter S."/>
            <person name="Poveda L."/>
            <person name="Shimizu-Inatsugi R."/>
            <person name="Baeten J."/>
            <person name="Francoijs K.J."/>
            <person name="Nataraja K.N."/>
            <person name="Reddy Y.A.N."/>
            <person name="Phadnis S."/>
            <person name="Ravikumar R.L."/>
            <person name="Schlapbach R."/>
            <person name="Sreeman S.M."/>
            <person name="Shimizu K.K."/>
        </authorList>
    </citation>
    <scope>NUCLEOTIDE SEQUENCE</scope>
</reference>
<keyword evidence="1" id="KW-0472">Membrane</keyword>
<reference evidence="3" key="2">
    <citation type="submission" date="2021-12" db="EMBL/GenBank/DDBJ databases">
        <title>Resequencing data analysis of finger millet.</title>
        <authorList>
            <person name="Hatakeyama M."/>
            <person name="Aluri S."/>
            <person name="Balachadran M.T."/>
            <person name="Sivarajan S.R."/>
            <person name="Poveda L."/>
            <person name="Shimizu-Inatsugi R."/>
            <person name="Schlapbach R."/>
            <person name="Sreeman S.M."/>
            <person name="Shimizu K.K."/>
        </authorList>
    </citation>
    <scope>NUCLEOTIDE SEQUENCE</scope>
</reference>
<dbReference type="EMBL" id="BQKI01000077">
    <property type="protein sequence ID" value="GJN24512.1"/>
    <property type="molecule type" value="Genomic_DNA"/>
</dbReference>
<name>A0AAV5ENW4_ELECO</name>
<feature type="transmembrane region" description="Helical" evidence="1">
    <location>
        <begin position="141"/>
        <end position="157"/>
    </location>
</feature>
<dbReference type="InterPro" id="IPR007658">
    <property type="entry name" value="DUF594"/>
</dbReference>
<keyword evidence="1" id="KW-0812">Transmembrane</keyword>
<feature type="domain" description="DUF4220" evidence="2">
    <location>
        <begin position="52"/>
        <end position="397"/>
    </location>
</feature>
<gene>
    <name evidence="3" type="primary">gb12256</name>
    <name evidence="3" type="ORF">PR202_gb12256</name>
</gene>
<proteinExistence type="predicted"/>